<keyword evidence="1" id="KW-1133">Transmembrane helix</keyword>
<dbReference type="OrthoDB" id="1444651at2"/>
<evidence type="ECO:0000313" key="3">
    <source>
        <dbReference type="Proteomes" id="UP000248840"/>
    </source>
</evidence>
<organism evidence="2 3">
    <name type="scientific">Flavobacterium aciduliphilum</name>
    <dbReference type="NCBI Taxonomy" id="1101402"/>
    <lineage>
        <taxon>Bacteria</taxon>
        <taxon>Pseudomonadati</taxon>
        <taxon>Bacteroidota</taxon>
        <taxon>Flavobacteriia</taxon>
        <taxon>Flavobacteriales</taxon>
        <taxon>Flavobacteriaceae</taxon>
        <taxon>Flavobacterium</taxon>
    </lineage>
</organism>
<dbReference type="RefSeq" id="WP_146739543.1">
    <property type="nucleotide sequence ID" value="NZ_QLSZ01000004.1"/>
</dbReference>
<dbReference type="EMBL" id="QLSZ01000004">
    <property type="protein sequence ID" value="RAR72929.1"/>
    <property type="molecule type" value="Genomic_DNA"/>
</dbReference>
<feature type="transmembrane region" description="Helical" evidence="1">
    <location>
        <begin position="6"/>
        <end position="24"/>
    </location>
</feature>
<accession>A0A328YG48</accession>
<evidence type="ECO:0000313" key="2">
    <source>
        <dbReference type="EMBL" id="RAR72929.1"/>
    </source>
</evidence>
<comment type="caution">
    <text evidence="2">The sequence shown here is derived from an EMBL/GenBank/DDBJ whole genome shotgun (WGS) entry which is preliminary data.</text>
</comment>
<keyword evidence="3" id="KW-1185">Reference proteome</keyword>
<reference evidence="2 3" key="1">
    <citation type="submission" date="2018-06" db="EMBL/GenBank/DDBJ databases">
        <title>Genomic Encyclopedia of Archaeal and Bacterial Type Strains, Phase II (KMG-II): from individual species to whole genera.</title>
        <authorList>
            <person name="Goeker M."/>
        </authorList>
    </citation>
    <scope>NUCLEOTIDE SEQUENCE [LARGE SCALE GENOMIC DNA]</scope>
    <source>
        <strain evidence="2 3">DSM 25663</strain>
    </source>
</reference>
<keyword evidence="1" id="KW-0472">Membrane</keyword>
<proteinExistence type="predicted"/>
<sequence length="150" mass="18023">MDYKVIISIYAALISTIVFIWRIYEFYHDRRGKFNIEINKIYKVPMSNSIMSKGVDFLVIKITNVSKNKRYIDEPSFVSNSKNKKFFNLLLFDKKVKYPLPLESGETHEYSVEFNQIIDELKQHNISKIKTILRDTHNKKYYSDWFEFKT</sequence>
<name>A0A328YG48_9FLAO</name>
<keyword evidence="1" id="KW-0812">Transmembrane</keyword>
<evidence type="ECO:0000256" key="1">
    <source>
        <dbReference type="SAM" id="Phobius"/>
    </source>
</evidence>
<protein>
    <submittedName>
        <fullName evidence="2">Uncharacterized protein</fullName>
    </submittedName>
</protein>
<dbReference type="AlphaFoldDB" id="A0A328YG48"/>
<gene>
    <name evidence="2" type="ORF">CLV55_104190</name>
</gene>
<dbReference type="Proteomes" id="UP000248840">
    <property type="component" value="Unassembled WGS sequence"/>
</dbReference>